<dbReference type="Gene3D" id="3.40.50.300">
    <property type="entry name" value="P-loop containing nucleotide triphosphate hydrolases"/>
    <property type="match status" value="2"/>
</dbReference>
<protein>
    <submittedName>
        <fullName evidence="5">Conjugal transfer ATPase TrbE</fullName>
    </submittedName>
</protein>
<dbReference type="GO" id="GO:0005524">
    <property type="term" value="F:ATP binding"/>
    <property type="evidence" value="ECO:0007669"/>
    <property type="project" value="UniProtKB-KW"/>
</dbReference>
<dbReference type="InterPro" id="IPR051162">
    <property type="entry name" value="T4SS_component"/>
</dbReference>
<dbReference type="InterPro" id="IPR018145">
    <property type="entry name" value="CagE_TrbE_VirB_cntrl_dom"/>
</dbReference>
<feature type="domain" description="CagE TrbE VirB component of type IV transporter system central" evidence="4">
    <location>
        <begin position="178"/>
        <end position="389"/>
    </location>
</feature>
<dbReference type="STRING" id="158500.BES08_06075"/>
<organism evidence="5 6">
    <name type="scientific">Novosphingobium resinovorum</name>
    <dbReference type="NCBI Taxonomy" id="158500"/>
    <lineage>
        <taxon>Bacteria</taxon>
        <taxon>Pseudomonadati</taxon>
        <taxon>Pseudomonadota</taxon>
        <taxon>Alphaproteobacteria</taxon>
        <taxon>Sphingomonadales</taxon>
        <taxon>Sphingomonadaceae</taxon>
        <taxon>Novosphingobium</taxon>
    </lineage>
</organism>
<evidence type="ECO:0000259" key="4">
    <source>
        <dbReference type="Pfam" id="PF03135"/>
    </source>
</evidence>
<comment type="caution">
    <text evidence="5">The sequence shown here is derived from an EMBL/GenBank/DDBJ whole genome shotgun (WGS) entry which is preliminary data.</text>
</comment>
<evidence type="ECO:0000256" key="3">
    <source>
        <dbReference type="ARBA" id="ARBA00022840"/>
    </source>
</evidence>
<dbReference type="Proteomes" id="UP000024329">
    <property type="component" value="Unassembled WGS sequence"/>
</dbReference>
<evidence type="ECO:0000313" key="6">
    <source>
        <dbReference type="Proteomes" id="UP000024329"/>
    </source>
</evidence>
<dbReference type="SUPFAM" id="SSF52540">
    <property type="entry name" value="P-loop containing nucleoside triphosphate hydrolases"/>
    <property type="match status" value="1"/>
</dbReference>
<gene>
    <name evidence="5" type="ORF">BV97_03638</name>
</gene>
<dbReference type="NCBIfam" id="NF010447">
    <property type="entry name" value="PRK13873.1"/>
    <property type="match status" value="1"/>
</dbReference>
<keyword evidence="2" id="KW-0547">Nucleotide-binding</keyword>
<dbReference type="RefSeq" id="WP_036527490.1">
    <property type="nucleotide sequence ID" value="NZ_JFYZ01000018.1"/>
</dbReference>
<reference evidence="5 6" key="1">
    <citation type="submission" date="2014-03" db="EMBL/GenBank/DDBJ databases">
        <title>Whole genome sequence of Novosphingobium resinovorum KF1.</title>
        <authorList>
            <person name="Gan H.M."/>
            <person name="Gan H.Y."/>
            <person name="Chew T.H."/>
            <person name="Savka M.A."/>
        </authorList>
    </citation>
    <scope>NUCLEOTIDE SEQUENCE [LARGE SCALE GENOMIC DNA]</scope>
    <source>
        <strain evidence="5 6">KF1</strain>
    </source>
</reference>
<accession>A0A031JTT9</accession>
<evidence type="ECO:0000313" key="5">
    <source>
        <dbReference type="EMBL" id="EZP80223.1"/>
    </source>
</evidence>
<dbReference type="CDD" id="cd01127">
    <property type="entry name" value="TrwB_TraG_TraD_VirD4"/>
    <property type="match status" value="1"/>
</dbReference>
<dbReference type="Pfam" id="PF03135">
    <property type="entry name" value="CagE_TrbE_VirB"/>
    <property type="match status" value="1"/>
</dbReference>
<keyword evidence="3" id="KW-0067">ATP-binding</keyword>
<proteinExistence type="inferred from homology"/>
<name>A0A031JTT9_9SPHN</name>
<dbReference type="PATRIC" id="fig|158500.4.peg.3714"/>
<dbReference type="PANTHER" id="PTHR30121">
    <property type="entry name" value="UNCHARACTERIZED PROTEIN YJGR-RELATED"/>
    <property type="match status" value="1"/>
</dbReference>
<dbReference type="AlphaFoldDB" id="A0A031JTT9"/>
<evidence type="ECO:0000256" key="1">
    <source>
        <dbReference type="ARBA" id="ARBA00006512"/>
    </source>
</evidence>
<dbReference type="PANTHER" id="PTHR30121:SF12">
    <property type="entry name" value="TYPE IV SECRETION SYSTEM PROTEIN CAGE"/>
    <property type="match status" value="1"/>
</dbReference>
<dbReference type="eggNOG" id="COG3451">
    <property type="taxonomic scope" value="Bacteria"/>
</dbReference>
<evidence type="ECO:0000256" key="2">
    <source>
        <dbReference type="ARBA" id="ARBA00022741"/>
    </source>
</evidence>
<dbReference type="InterPro" id="IPR027417">
    <property type="entry name" value="P-loop_NTPase"/>
</dbReference>
<comment type="similarity">
    <text evidence="1">Belongs to the TrbE/VirB4 family.</text>
</comment>
<sequence length="832" mass="91202">MLNLSEYRAQANRLADHLPWAALVAPGVVLNKDGSFLRVLGYRGPDLESATEAELVSVSARVNNVLRRFGSGWALFFEAERREAAHYPQDRFPDPASWMVEQERRAAFLAEGGHYESAYYLGLTWLPAPDRQDAAGRRLVERGDAVRGRDWRAELAGFITETDRAFDLFSGILPHAEVLGSDALLTYLHNTISERRQDVAVPETPMYLDGLLVDTPLVGGLEPQLGNLHLRTISVLGFPNVSRPALLDALNHQAFGYRWVTRFIALDKAEANRQLTSLRRQWFNKRKSLSAMLREVFYNSPAQLLDSDADNKVADADLALQALGGDHVAFGYLTTTVTLADASRDGVEGKVRGAEKILGGLGFTTIRERVNGVEAWLSSLPGHVYANVRQPLVHTLNLAHLMPLSAVWAGPERNEHLGGSPLLHVRTSGSTPFRLSTHVGDVGHMFIAGPTGAGKSVLLALMILQFRRYPRAQVYIFDKGLSARAAVLACGGAHHALGLGAGEGMGEDTSNAASGARAGLAFQPLRAIDVPAQRAWAAEWIAALLVQENLTITPSVKDQVWSALTSLASAPADERTMTGFTLLLQSSDLRAALSPYTIEGPYGALLDAVESDMRFGDIQCFETEALMASRGVVAPVLSYLFHRLEARFDGRPTLLVLDEAWIFLDHPLFAARIREWLKVLRKRNVSVLFATQSLSDIAASSIAPAILESCPQRILLPNDRAIEPLSRQTYERFGLSARQIELVARASPKREYYLQSARGNRLFELGLGDVALALCGSSDPASQARIDAQLEEHGRDRFLARFLEGAGLNWAAELSDTVAPYLPATWETTHEN</sequence>
<dbReference type="EMBL" id="JFYZ01000018">
    <property type="protein sequence ID" value="EZP80223.1"/>
    <property type="molecule type" value="Genomic_DNA"/>
</dbReference>